<sequence>MFLRVYLHDLSPPRGTRDPLLLITVTQSKQAHPMPTQIDALPKCLKPGLSKINMRYQYLFIPSALLGNAFAQAPTLSLQNNRVEQAGCAPKIHFCSNTSWRDCSAPISSPNHCVTTDRLNDVESIAIDLGLCCVFYSDENCNSMIWNTKNDGTWYPGLERVNDGFRNQVGSYMCKNGTLSSDCPAAGTATGIASGSTAAPTASQSTI</sequence>
<dbReference type="AlphaFoldDB" id="A0A3M7MI44"/>
<reference evidence="1 2" key="1">
    <citation type="journal article" date="2014" name="PLoS ONE">
        <title>De novo Genome Assembly of the Fungal Plant Pathogen Pyrenophora semeniperda.</title>
        <authorList>
            <person name="Soliai M.M."/>
            <person name="Meyer S.E."/>
            <person name="Udall J.A."/>
            <person name="Elzinga D.E."/>
            <person name="Hermansen R.A."/>
            <person name="Bodily P.M."/>
            <person name="Hart A.A."/>
            <person name="Coleman C.E."/>
        </authorList>
    </citation>
    <scope>NUCLEOTIDE SEQUENCE [LARGE SCALE GENOMIC DNA]</scope>
    <source>
        <strain evidence="1 2">CCB06</strain>
        <tissue evidence="1">Mycelium</tissue>
    </source>
</reference>
<name>A0A3M7MI44_9PLEO</name>
<accession>A0A3M7MI44</accession>
<evidence type="ECO:0000313" key="2">
    <source>
        <dbReference type="Proteomes" id="UP000265663"/>
    </source>
</evidence>
<evidence type="ECO:0000313" key="1">
    <source>
        <dbReference type="EMBL" id="RMZ74102.1"/>
    </source>
</evidence>
<dbReference type="OrthoDB" id="3659633at2759"/>
<dbReference type="Proteomes" id="UP000265663">
    <property type="component" value="Unassembled WGS sequence"/>
</dbReference>
<keyword evidence="2" id="KW-1185">Reference proteome</keyword>
<dbReference type="EMBL" id="KE747843">
    <property type="protein sequence ID" value="RMZ74102.1"/>
    <property type="molecule type" value="Genomic_DNA"/>
</dbReference>
<gene>
    <name evidence="1" type="ORF">GMOD_00004943</name>
</gene>
<organism evidence="1 2">
    <name type="scientific">Pyrenophora seminiperda CCB06</name>
    <dbReference type="NCBI Taxonomy" id="1302712"/>
    <lineage>
        <taxon>Eukaryota</taxon>
        <taxon>Fungi</taxon>
        <taxon>Dikarya</taxon>
        <taxon>Ascomycota</taxon>
        <taxon>Pezizomycotina</taxon>
        <taxon>Dothideomycetes</taxon>
        <taxon>Pleosporomycetidae</taxon>
        <taxon>Pleosporales</taxon>
        <taxon>Pleosporineae</taxon>
        <taxon>Pleosporaceae</taxon>
        <taxon>Pyrenophora</taxon>
    </lineage>
</organism>
<protein>
    <submittedName>
        <fullName evidence="1">Uncharacterized protein</fullName>
    </submittedName>
</protein>
<proteinExistence type="predicted"/>